<evidence type="ECO:0000256" key="1">
    <source>
        <dbReference type="ARBA" id="ARBA00010333"/>
    </source>
</evidence>
<evidence type="ECO:0000256" key="3">
    <source>
        <dbReference type="ARBA" id="ARBA00022729"/>
    </source>
</evidence>
<dbReference type="EMBL" id="SNYW01000010">
    <property type="protein sequence ID" value="TDQ80862.1"/>
    <property type="molecule type" value="Genomic_DNA"/>
</dbReference>
<dbReference type="RefSeq" id="WP_166645170.1">
    <property type="nucleotide sequence ID" value="NZ_SNYW01000010.1"/>
</dbReference>
<dbReference type="Proteomes" id="UP000295783">
    <property type="component" value="Unassembled WGS sequence"/>
</dbReference>
<keyword evidence="8" id="KW-1185">Reference proteome</keyword>
<dbReference type="GO" id="GO:0015276">
    <property type="term" value="F:ligand-gated monoatomic ion channel activity"/>
    <property type="evidence" value="ECO:0007669"/>
    <property type="project" value="InterPro"/>
</dbReference>
<dbReference type="GO" id="GO:0006865">
    <property type="term" value="P:amino acid transport"/>
    <property type="evidence" value="ECO:0007669"/>
    <property type="project" value="TreeGrafter"/>
</dbReference>
<evidence type="ECO:0000256" key="4">
    <source>
        <dbReference type="SAM" id="SignalP"/>
    </source>
</evidence>
<dbReference type="SUPFAM" id="SSF53850">
    <property type="entry name" value="Periplasmic binding protein-like II"/>
    <property type="match status" value="1"/>
</dbReference>
<proteinExistence type="inferred from homology"/>
<evidence type="ECO:0000256" key="2">
    <source>
        <dbReference type="ARBA" id="ARBA00022448"/>
    </source>
</evidence>
<feature type="domain" description="Ionotropic glutamate receptor C-terminal" evidence="6">
    <location>
        <begin position="38"/>
        <end position="264"/>
    </location>
</feature>
<dbReference type="SMART" id="SM00062">
    <property type="entry name" value="PBPb"/>
    <property type="match status" value="1"/>
</dbReference>
<dbReference type="Pfam" id="PF00497">
    <property type="entry name" value="SBP_bac_3"/>
    <property type="match status" value="1"/>
</dbReference>
<accession>A0A4V3DED5</accession>
<reference evidence="7 8" key="1">
    <citation type="submission" date="2019-03" db="EMBL/GenBank/DDBJ databases">
        <title>Genomic Encyclopedia of Type Strains, Phase III (KMG-III): the genomes of soil and plant-associated and newly described type strains.</title>
        <authorList>
            <person name="Whitman W."/>
        </authorList>
    </citation>
    <scope>NUCLEOTIDE SEQUENCE [LARGE SCALE GENOMIC DNA]</scope>
    <source>
        <strain evidence="7 8">CGMCC 1.7660</strain>
    </source>
</reference>
<evidence type="ECO:0000313" key="7">
    <source>
        <dbReference type="EMBL" id="TDQ80862.1"/>
    </source>
</evidence>
<protein>
    <submittedName>
        <fullName evidence="7">Amino acid ABC transporter substrate-binding protein (PAAT family)</fullName>
    </submittedName>
</protein>
<evidence type="ECO:0000313" key="8">
    <source>
        <dbReference type="Proteomes" id="UP000295783"/>
    </source>
</evidence>
<name>A0A4V3DED5_9PROT</name>
<dbReference type="PANTHER" id="PTHR30085">
    <property type="entry name" value="AMINO ACID ABC TRANSPORTER PERMEASE"/>
    <property type="match status" value="1"/>
</dbReference>
<dbReference type="GO" id="GO:0016020">
    <property type="term" value="C:membrane"/>
    <property type="evidence" value="ECO:0007669"/>
    <property type="project" value="InterPro"/>
</dbReference>
<dbReference type="InterPro" id="IPR001638">
    <property type="entry name" value="Solute-binding_3/MltF_N"/>
</dbReference>
<dbReference type="GO" id="GO:0030288">
    <property type="term" value="C:outer membrane-bounded periplasmic space"/>
    <property type="evidence" value="ECO:0007669"/>
    <property type="project" value="TreeGrafter"/>
</dbReference>
<dbReference type="InterPro" id="IPR001320">
    <property type="entry name" value="Iontro_rcpt_C"/>
</dbReference>
<keyword evidence="2" id="KW-0813">Transport</keyword>
<dbReference type="PANTHER" id="PTHR30085:SF6">
    <property type="entry name" value="ABC TRANSPORTER GLUTAMINE-BINDING PROTEIN GLNH"/>
    <property type="match status" value="1"/>
</dbReference>
<evidence type="ECO:0000259" key="5">
    <source>
        <dbReference type="SMART" id="SM00062"/>
    </source>
</evidence>
<dbReference type="GO" id="GO:0005576">
    <property type="term" value="C:extracellular region"/>
    <property type="evidence" value="ECO:0007669"/>
    <property type="project" value="TreeGrafter"/>
</dbReference>
<evidence type="ECO:0000259" key="6">
    <source>
        <dbReference type="SMART" id="SM00079"/>
    </source>
</evidence>
<dbReference type="CDD" id="cd13688">
    <property type="entry name" value="PBP2_GltI_DEBP"/>
    <property type="match status" value="1"/>
</dbReference>
<sequence length="287" mass="30992">MTSRIPIACRSLLAVLLISVFTAPALADVLGDIKSSNAIRLAVRADAPPFSSADEQGKYQGYSVALCEAVVDELRQALQLPDLGIEYVPVTAENRFDAIADGKADLLCEATTATLARREKVDFSVPTFMSGAGLIIRPDGPQDIYGLAGKKVGVLDGTTTEDSLRITLEREKITADVVPVGSHLDGLAALERGETDAYFADRTILLFLMGKNVEPGKLLIADNFLSIEPYALAMKRGDDDMRLAVDRALSHLYRSKRIATIFTDSFGPEAKPTSLQRSLYTISALPE</sequence>
<keyword evidence="3 4" id="KW-0732">Signal</keyword>
<comment type="caution">
    <text evidence="7">The sequence shown here is derived from an EMBL/GenBank/DDBJ whole genome shotgun (WGS) entry which is preliminary data.</text>
</comment>
<feature type="signal peptide" evidence="4">
    <location>
        <begin position="1"/>
        <end position="27"/>
    </location>
</feature>
<gene>
    <name evidence="7" type="ORF">A8950_2731</name>
</gene>
<feature type="chain" id="PRO_5020917739" evidence="4">
    <location>
        <begin position="28"/>
        <end position="287"/>
    </location>
</feature>
<dbReference type="AlphaFoldDB" id="A0A4V3DED5"/>
<comment type="similarity">
    <text evidence="1">Belongs to the bacterial solute-binding protein 3 family.</text>
</comment>
<organism evidence="7 8">
    <name type="scientific">Dongia mobilis</name>
    <dbReference type="NCBI Taxonomy" id="578943"/>
    <lineage>
        <taxon>Bacteria</taxon>
        <taxon>Pseudomonadati</taxon>
        <taxon>Pseudomonadota</taxon>
        <taxon>Alphaproteobacteria</taxon>
        <taxon>Rhodospirillales</taxon>
        <taxon>Dongiaceae</taxon>
        <taxon>Dongia</taxon>
    </lineage>
</organism>
<dbReference type="SMART" id="SM00079">
    <property type="entry name" value="PBPe"/>
    <property type="match status" value="1"/>
</dbReference>
<feature type="domain" description="Solute-binding protein family 3/N-terminal" evidence="5">
    <location>
        <begin position="38"/>
        <end position="269"/>
    </location>
</feature>
<dbReference type="Gene3D" id="3.40.190.10">
    <property type="entry name" value="Periplasmic binding protein-like II"/>
    <property type="match status" value="2"/>
</dbReference>
<dbReference type="InterPro" id="IPR051455">
    <property type="entry name" value="Bact_solute-bind_prot3"/>
</dbReference>